<dbReference type="RefSeq" id="WP_053312553.1">
    <property type="nucleotide sequence ID" value="NZ_CP062152.1"/>
</dbReference>
<accession>A0A8H9TMW0</accession>
<dbReference type="EMBL" id="CP097357">
    <property type="protein sequence ID" value="UYV29969.1"/>
    <property type="molecule type" value="Genomic_DNA"/>
</dbReference>
<protein>
    <submittedName>
        <fullName evidence="1">Uncharacterized protein</fullName>
    </submittedName>
</protein>
<organism evidence="1 2">
    <name type="scientific">Vibrio parahaemolyticus</name>
    <dbReference type="NCBI Taxonomy" id="670"/>
    <lineage>
        <taxon>Bacteria</taxon>
        <taxon>Pseudomonadati</taxon>
        <taxon>Pseudomonadota</taxon>
        <taxon>Gammaproteobacteria</taxon>
        <taxon>Vibrionales</taxon>
        <taxon>Vibrionaceae</taxon>
        <taxon>Vibrio</taxon>
    </lineage>
</organism>
<reference evidence="1" key="1">
    <citation type="submission" date="2022-05" db="EMBL/GenBank/DDBJ databases">
        <title>Megaplasmid of Vibrio parahaemolyticus.</title>
        <authorList>
            <person name="Strauch E."/>
            <person name="Borowiak M."/>
        </authorList>
    </citation>
    <scope>NUCLEOTIDE SEQUENCE</scope>
    <source>
        <strain evidence="1">16-VB00198</strain>
        <plasmid evidence="1">pVP-16-VB00198-1</plasmid>
    </source>
</reference>
<keyword evidence="1" id="KW-0614">Plasmid</keyword>
<gene>
    <name evidence="1" type="ORF">M5598_28705</name>
</gene>
<name>A0A8H9TMW0_VIBPH</name>
<dbReference type="Proteomes" id="UP001163036">
    <property type="component" value="Plasmid pVP-16-VB00198-1"/>
</dbReference>
<evidence type="ECO:0000313" key="2">
    <source>
        <dbReference type="Proteomes" id="UP001163036"/>
    </source>
</evidence>
<evidence type="ECO:0000313" key="1">
    <source>
        <dbReference type="EMBL" id="UYV29969.1"/>
    </source>
</evidence>
<geneLocation type="plasmid" evidence="1 2">
    <name>pVP-16-VB00198-1</name>
</geneLocation>
<sequence>MPNTCVYLRSLELNSQAKRDHDRYMIDDKIETEGLFDQYPFDNYLMKVVNRTWNEKSNTLTIDIDFIMRIRTPDEVQNYLLNHCNPSWVFDNFGDDIGNIIRRMDIYRLFPEKKIKSKADIFEKLDDECKRTGKPSISTLMALFDLS</sequence>
<dbReference type="AlphaFoldDB" id="A0A8H9TMW0"/>
<proteinExistence type="predicted"/>